<gene>
    <name evidence="1" type="ORF">TWF703_004829</name>
</gene>
<comment type="caution">
    <text evidence="1">The sequence shown here is derived from an EMBL/GenBank/DDBJ whole genome shotgun (WGS) entry which is preliminary data.</text>
</comment>
<sequence>MDLEDENEDTVIIFHPEDQQEKILYAKIDEEQSFVLHFSGGTELEAKWPKDYTLGYMMSRVFKLCLPGMTERHRMIIKRHGVDLSTPESEFHLEAKPNEAEKTRCRKILKNAVDGYRSGRGFPIGPIFFTRPDRSLGTEIDQNVAEVLATSALNAQQRVSAKKVNNYLMNHRMIFMNSISFYPSPYRLPS</sequence>
<dbReference type="Proteomes" id="UP000480548">
    <property type="component" value="Unassembled WGS sequence"/>
</dbReference>
<dbReference type="EMBL" id="WIQZ01000024">
    <property type="protein sequence ID" value="KAF3137859.1"/>
    <property type="molecule type" value="Genomic_DNA"/>
</dbReference>
<evidence type="ECO:0000313" key="1">
    <source>
        <dbReference type="EMBL" id="KAF3137859.1"/>
    </source>
</evidence>
<organism evidence="1 2">
    <name type="scientific">Orbilia oligospora</name>
    <name type="common">Nematode-trapping fungus</name>
    <name type="synonym">Arthrobotrys oligospora</name>
    <dbReference type="NCBI Taxonomy" id="2813651"/>
    <lineage>
        <taxon>Eukaryota</taxon>
        <taxon>Fungi</taxon>
        <taxon>Dikarya</taxon>
        <taxon>Ascomycota</taxon>
        <taxon>Pezizomycotina</taxon>
        <taxon>Orbiliomycetes</taxon>
        <taxon>Orbiliales</taxon>
        <taxon>Orbiliaceae</taxon>
        <taxon>Orbilia</taxon>
    </lineage>
</organism>
<accession>A0A7C8JR15</accession>
<protein>
    <submittedName>
        <fullName evidence="1">Uncharacterized protein</fullName>
    </submittedName>
</protein>
<proteinExistence type="predicted"/>
<name>A0A7C8JR15_ORBOL</name>
<reference evidence="1 2" key="1">
    <citation type="submission" date="2019-06" db="EMBL/GenBank/DDBJ databases">
        <authorList>
            <person name="Palmer J.M."/>
        </authorList>
    </citation>
    <scope>NUCLEOTIDE SEQUENCE [LARGE SCALE GENOMIC DNA]</scope>
    <source>
        <strain evidence="1 2">TWF703</strain>
    </source>
</reference>
<dbReference type="AlphaFoldDB" id="A0A7C8JR15"/>
<evidence type="ECO:0000313" key="2">
    <source>
        <dbReference type="Proteomes" id="UP000480548"/>
    </source>
</evidence>